<dbReference type="AlphaFoldDB" id="A0A2Z4ADT2"/>
<dbReference type="GO" id="GO:0102155">
    <property type="term" value="F:S-sulfolactate dehydrogenase activity"/>
    <property type="evidence" value="ECO:0007669"/>
    <property type="project" value="UniProtKB-EC"/>
</dbReference>
<accession>A0A2Z4ADT2</accession>
<gene>
    <name evidence="6" type="primary">slcC_1</name>
    <name evidence="6" type="ORF">DF168_00756</name>
</gene>
<dbReference type="SUPFAM" id="SSF51735">
    <property type="entry name" value="NAD(P)-binding Rossmann-fold domains"/>
    <property type="match status" value="1"/>
</dbReference>
<dbReference type="Gene3D" id="3.40.50.720">
    <property type="entry name" value="NAD(P)-binding Rossmann-like Domain"/>
    <property type="match status" value="2"/>
</dbReference>
<evidence type="ECO:0000256" key="2">
    <source>
        <dbReference type="ARBA" id="ARBA00023027"/>
    </source>
</evidence>
<dbReference type="EMBL" id="CP029803">
    <property type="protein sequence ID" value="AWT59565.1"/>
    <property type="molecule type" value="Genomic_DNA"/>
</dbReference>
<evidence type="ECO:0000313" key="7">
    <source>
        <dbReference type="Proteomes" id="UP000247465"/>
    </source>
</evidence>
<dbReference type="PANTHER" id="PTHR43333:SF1">
    <property type="entry name" value="D-ISOMER SPECIFIC 2-HYDROXYACID DEHYDROGENASE NAD-BINDING DOMAIN-CONTAINING PROTEIN"/>
    <property type="match status" value="1"/>
</dbReference>
<evidence type="ECO:0000256" key="3">
    <source>
        <dbReference type="RuleBase" id="RU003719"/>
    </source>
</evidence>
<name>A0A2Z4ADT2_9BACT</name>
<dbReference type="EC" id="1.1.1.310" evidence="6"/>
<organism evidence="6 7">
    <name type="scientific">Candidatus Moanibacter tarae</name>
    <dbReference type="NCBI Taxonomy" id="2200854"/>
    <lineage>
        <taxon>Bacteria</taxon>
        <taxon>Pseudomonadati</taxon>
        <taxon>Verrucomicrobiota</taxon>
        <taxon>Opitutia</taxon>
        <taxon>Puniceicoccales</taxon>
        <taxon>Puniceicoccales incertae sedis</taxon>
        <taxon>Candidatus Moanibacter</taxon>
    </lineage>
</organism>
<feature type="domain" description="D-isomer specific 2-hydroxyacid dehydrogenase NAD-binding" evidence="5">
    <location>
        <begin position="107"/>
        <end position="282"/>
    </location>
</feature>
<dbReference type="SUPFAM" id="SSF52283">
    <property type="entry name" value="Formate/glycerate dehydrogenase catalytic domain-like"/>
    <property type="match status" value="1"/>
</dbReference>
<dbReference type="Pfam" id="PF02826">
    <property type="entry name" value="2-Hacid_dh_C"/>
    <property type="match status" value="1"/>
</dbReference>
<dbReference type="Proteomes" id="UP000247465">
    <property type="component" value="Chromosome"/>
</dbReference>
<dbReference type="InterPro" id="IPR006139">
    <property type="entry name" value="D-isomer_2_OHA_DH_cat_dom"/>
</dbReference>
<evidence type="ECO:0000256" key="1">
    <source>
        <dbReference type="ARBA" id="ARBA00023002"/>
    </source>
</evidence>
<sequence>MNEMKELKLVVMDGVWTEWLDDYEAVSDRVKAVAATTEKMLLAEVKNADIVFGRLPREPFLAAQKLKWVQSIGVGFETMLYTEMVESDVVITNTAGAFDVAMAEHVLALILSWTRGVITAERNRSIRYYTRDISVSEIAGRRACVLGLGTIGRKISSHLHGIGMRITAVDAQVAVPPECVEELVKPDRLYEVLGKSEFLIVALPLTDGTRGLVDKKCFEAMPPHAYVVNIARGGIINERDLIKALQLGKIAGAGIDVYEEEPLPEDNPLWSIDNAVITPHLAGLSSEGHENMRKILCENLHRYTNGEALMNVVDKKRGYVIQSV</sequence>
<dbReference type="InterPro" id="IPR006140">
    <property type="entry name" value="D-isomer_DH_NAD-bd"/>
</dbReference>
<evidence type="ECO:0000259" key="5">
    <source>
        <dbReference type="Pfam" id="PF02826"/>
    </source>
</evidence>
<proteinExistence type="inferred from homology"/>
<dbReference type="GO" id="GO:0051287">
    <property type="term" value="F:NAD binding"/>
    <property type="evidence" value="ECO:0007669"/>
    <property type="project" value="InterPro"/>
</dbReference>
<dbReference type="CDD" id="cd05300">
    <property type="entry name" value="2-Hacid_dh_1"/>
    <property type="match status" value="1"/>
</dbReference>
<protein>
    <submittedName>
        <fullName evidence="6">(S)-sulfolactate dehydrogenase</fullName>
        <ecNumber evidence="6">1.1.1.310</ecNumber>
    </submittedName>
</protein>
<dbReference type="InterPro" id="IPR036291">
    <property type="entry name" value="NAD(P)-bd_dom_sf"/>
</dbReference>
<dbReference type="PANTHER" id="PTHR43333">
    <property type="entry name" value="2-HACID_DH_C DOMAIN-CONTAINING PROTEIN"/>
    <property type="match status" value="1"/>
</dbReference>
<keyword evidence="1 3" id="KW-0560">Oxidoreductase</keyword>
<evidence type="ECO:0000313" key="6">
    <source>
        <dbReference type="EMBL" id="AWT59565.1"/>
    </source>
</evidence>
<comment type="similarity">
    <text evidence="3">Belongs to the D-isomer specific 2-hydroxyacid dehydrogenase family.</text>
</comment>
<dbReference type="KEGG" id="mtar:DF168_00756"/>
<feature type="domain" description="D-isomer specific 2-hydroxyacid dehydrogenase catalytic" evidence="4">
    <location>
        <begin position="29"/>
        <end position="313"/>
    </location>
</feature>
<reference evidence="6 7" key="1">
    <citation type="submission" date="2018-06" db="EMBL/GenBank/DDBJ databases">
        <title>Draft Genome Sequence of a Novel Marine Bacterium Related to the Verrucomicrobia.</title>
        <authorList>
            <person name="Vosseberg J."/>
            <person name="Martijn J."/>
            <person name="Ettema T.J.G."/>
        </authorList>
    </citation>
    <scope>NUCLEOTIDE SEQUENCE [LARGE SCALE GENOMIC DNA]</scope>
    <source>
        <strain evidence="6">TARA_B100001123</strain>
    </source>
</reference>
<keyword evidence="2" id="KW-0520">NAD</keyword>
<evidence type="ECO:0000259" key="4">
    <source>
        <dbReference type="Pfam" id="PF00389"/>
    </source>
</evidence>
<dbReference type="Pfam" id="PF00389">
    <property type="entry name" value="2-Hacid_dh"/>
    <property type="match status" value="1"/>
</dbReference>